<name>A0ABX0Y4U9_9ACTN</name>
<comment type="caution">
    <text evidence="5">The sequence shown here is derived from an EMBL/GenBank/DDBJ whole genome shotgun (WGS) entry which is preliminary data.</text>
</comment>
<dbReference type="PANTHER" id="PTHR46268">
    <property type="entry name" value="STRESS RESPONSE PROTEIN NHAX"/>
    <property type="match status" value="1"/>
</dbReference>
<dbReference type="Pfam" id="PF00582">
    <property type="entry name" value="Usp"/>
    <property type="match status" value="2"/>
</dbReference>
<keyword evidence="2" id="KW-0547">Nucleotide-binding</keyword>
<dbReference type="InterPro" id="IPR006015">
    <property type="entry name" value="Universal_stress_UspA"/>
</dbReference>
<dbReference type="SUPFAM" id="SSF52402">
    <property type="entry name" value="Adenine nucleotide alpha hydrolases-like"/>
    <property type="match status" value="2"/>
</dbReference>
<protein>
    <submittedName>
        <fullName evidence="5">Universal stress protein</fullName>
    </submittedName>
</protein>
<dbReference type="EMBL" id="JAATVY010000017">
    <property type="protein sequence ID" value="NJC72334.1"/>
    <property type="molecule type" value="Genomic_DNA"/>
</dbReference>
<evidence type="ECO:0000256" key="2">
    <source>
        <dbReference type="ARBA" id="ARBA00022741"/>
    </source>
</evidence>
<evidence type="ECO:0000259" key="4">
    <source>
        <dbReference type="Pfam" id="PF00582"/>
    </source>
</evidence>
<dbReference type="Gene3D" id="3.40.50.620">
    <property type="entry name" value="HUPs"/>
    <property type="match status" value="2"/>
</dbReference>
<organism evidence="5 6">
    <name type="scientific">Planosporangium thailandense</name>
    <dbReference type="NCBI Taxonomy" id="765197"/>
    <lineage>
        <taxon>Bacteria</taxon>
        <taxon>Bacillati</taxon>
        <taxon>Actinomycetota</taxon>
        <taxon>Actinomycetes</taxon>
        <taxon>Micromonosporales</taxon>
        <taxon>Micromonosporaceae</taxon>
        <taxon>Planosporangium</taxon>
    </lineage>
</organism>
<accession>A0ABX0Y4U9</accession>
<dbReference type="InterPro" id="IPR006016">
    <property type="entry name" value="UspA"/>
</dbReference>
<dbReference type="RefSeq" id="WP_167927239.1">
    <property type="nucleotide sequence ID" value="NZ_JAATVY010000017.1"/>
</dbReference>
<dbReference type="Proteomes" id="UP000722989">
    <property type="component" value="Unassembled WGS sequence"/>
</dbReference>
<proteinExistence type="inferred from homology"/>
<reference evidence="5 6" key="1">
    <citation type="submission" date="2020-03" db="EMBL/GenBank/DDBJ databases">
        <title>WGS of the type strain of Planosporangium spp.</title>
        <authorList>
            <person name="Thawai C."/>
        </authorList>
    </citation>
    <scope>NUCLEOTIDE SEQUENCE [LARGE SCALE GENOMIC DNA]</scope>
    <source>
        <strain evidence="5 6">TBRC 5610</strain>
    </source>
</reference>
<evidence type="ECO:0000313" key="6">
    <source>
        <dbReference type="Proteomes" id="UP000722989"/>
    </source>
</evidence>
<dbReference type="InterPro" id="IPR014729">
    <property type="entry name" value="Rossmann-like_a/b/a_fold"/>
</dbReference>
<feature type="domain" description="UspA" evidence="4">
    <location>
        <begin position="150"/>
        <end position="286"/>
    </location>
</feature>
<feature type="domain" description="UspA" evidence="4">
    <location>
        <begin position="5"/>
        <end position="140"/>
    </location>
</feature>
<comment type="similarity">
    <text evidence="1">Belongs to the universal stress protein A family.</text>
</comment>
<dbReference type="PRINTS" id="PR01438">
    <property type="entry name" value="UNVRSLSTRESS"/>
</dbReference>
<sequence length="291" mass="29935">MEMPKIVVGVDGSPASITALRWAAREAQRRGVELEVVLAYNSRLPGAPHRTSPHPLKEAVDFASSLMDAAVAEARTVAPHVRVHGAATLGAAAPTLLDAARNALLLVVGSRGGGGFASLLAGSVSIRVAAEACSPVAVVRGDPDNDTGPLVVGVDGSDSADLAVGIAFAEASRRGCAVKAVRAYHEPTMPVPAGPPIDYDPAWLHAELRAEVIEQVSGWRDKYPDVPVEYVVDPGSPAGVLAAASEQAQLVVVGTRGHHSATGCLLMGSVGLQLLHHARCPVLIARARPGA</sequence>
<keyword evidence="3" id="KW-0067">ATP-binding</keyword>
<evidence type="ECO:0000256" key="3">
    <source>
        <dbReference type="ARBA" id="ARBA00022840"/>
    </source>
</evidence>
<gene>
    <name evidence="5" type="ORF">HC031_21820</name>
</gene>
<evidence type="ECO:0000256" key="1">
    <source>
        <dbReference type="ARBA" id="ARBA00008791"/>
    </source>
</evidence>
<evidence type="ECO:0000313" key="5">
    <source>
        <dbReference type="EMBL" id="NJC72334.1"/>
    </source>
</evidence>
<dbReference type="PANTHER" id="PTHR46268:SF27">
    <property type="entry name" value="UNIVERSAL STRESS PROTEIN RV2623"/>
    <property type="match status" value="1"/>
</dbReference>
<keyword evidence="6" id="KW-1185">Reference proteome</keyword>